<accession>A0ABQ3KZZ7</accession>
<proteinExistence type="predicted"/>
<dbReference type="EMBL" id="BNAO01000007">
    <property type="protein sequence ID" value="GHG73578.1"/>
    <property type="molecule type" value="Genomic_DNA"/>
</dbReference>
<evidence type="ECO:0000313" key="2">
    <source>
        <dbReference type="Proteomes" id="UP000659697"/>
    </source>
</evidence>
<name>A0ABQ3KZZ7_9ALTE</name>
<protein>
    <submittedName>
        <fullName evidence="1">Uncharacterized protein</fullName>
    </submittedName>
</protein>
<comment type="caution">
    <text evidence="1">The sequence shown here is derived from an EMBL/GenBank/DDBJ whole genome shotgun (WGS) entry which is preliminary data.</text>
</comment>
<keyword evidence="2" id="KW-1185">Reference proteome</keyword>
<dbReference type="Proteomes" id="UP000659697">
    <property type="component" value="Unassembled WGS sequence"/>
</dbReference>
<reference evidence="2" key="1">
    <citation type="journal article" date="2019" name="Int. J. Syst. Evol. Microbiol.">
        <title>The Global Catalogue of Microorganisms (GCM) 10K type strain sequencing project: providing services to taxonomists for standard genome sequencing and annotation.</title>
        <authorList>
            <consortium name="The Broad Institute Genomics Platform"/>
            <consortium name="The Broad Institute Genome Sequencing Center for Infectious Disease"/>
            <person name="Wu L."/>
            <person name="Ma J."/>
        </authorList>
    </citation>
    <scope>NUCLEOTIDE SEQUENCE [LARGE SCALE GENOMIC DNA]</scope>
    <source>
        <strain evidence="2">CGMCC 1.7003</strain>
    </source>
</reference>
<evidence type="ECO:0000313" key="1">
    <source>
        <dbReference type="EMBL" id="GHG73578.1"/>
    </source>
</evidence>
<sequence length="243" mass="26779">MSNVLIPFAKRVSDGQGVGIDEVPNGLACNCVCLSCNAALVAKTKVTTKTAHFAHHKAGSAGEACVVTFENSVLWMASELLKKPGNFLVPGLHDSQYRLLVKEAVRPYDAVEAVEKGLQHLSCLMLIEHKEQIHPLGLTLYFPPDRPIGPFKHAGKEYPHIGINLDTLHVIWASAKSNFTEALYHLIFAMPEVRDWIFHEKKVSPIPTQSQPPILPANHPQGFTPEELKNLDALAATLKGWKK</sequence>
<organism evidence="1 2">
    <name type="scientific">Alishewanella longhuensis</name>
    <dbReference type="NCBI Taxonomy" id="1091037"/>
    <lineage>
        <taxon>Bacteria</taxon>
        <taxon>Pseudomonadati</taxon>
        <taxon>Pseudomonadota</taxon>
        <taxon>Gammaproteobacteria</taxon>
        <taxon>Alteromonadales</taxon>
        <taxon>Alteromonadaceae</taxon>
        <taxon>Alishewanella</taxon>
    </lineage>
</organism>
<gene>
    <name evidence="1" type="ORF">GCM10010919_26470</name>
</gene>